<gene>
    <name evidence="2" type="ORF">ACFPPC_23670</name>
</gene>
<dbReference type="SMART" id="SM00506">
    <property type="entry name" value="A1pp"/>
    <property type="match status" value="1"/>
</dbReference>
<dbReference type="CDD" id="cd02908">
    <property type="entry name" value="Macro_OAADPr_deacetylase"/>
    <property type="match status" value="1"/>
</dbReference>
<dbReference type="InterPro" id="IPR043472">
    <property type="entry name" value="Macro_dom-like"/>
</dbReference>
<dbReference type="EC" id="3.1.1.106" evidence="2"/>
<keyword evidence="2" id="KW-0378">Hydrolase</keyword>
<dbReference type="PANTHER" id="PTHR11106:SF27">
    <property type="entry name" value="MACRO DOMAIN-CONTAINING PROTEIN"/>
    <property type="match status" value="1"/>
</dbReference>
<dbReference type="EMBL" id="JBHSLV010000055">
    <property type="protein sequence ID" value="MFC5395635.1"/>
    <property type="molecule type" value="Genomic_DNA"/>
</dbReference>
<protein>
    <submittedName>
        <fullName evidence="2">O-acetyl-ADP-ribose deacetylase</fullName>
        <ecNumber evidence="2">3.1.1.106</ecNumber>
    </submittedName>
</protein>
<reference evidence="3" key="1">
    <citation type="journal article" date="2019" name="Int. J. Syst. Evol. Microbiol.">
        <title>The Global Catalogue of Microorganisms (GCM) 10K type strain sequencing project: providing services to taxonomists for standard genome sequencing and annotation.</title>
        <authorList>
            <consortium name="The Broad Institute Genomics Platform"/>
            <consortium name="The Broad Institute Genome Sequencing Center for Infectious Disease"/>
            <person name="Wu L."/>
            <person name="Ma J."/>
        </authorList>
    </citation>
    <scope>NUCLEOTIDE SEQUENCE [LARGE SCALE GENOMIC DNA]</scope>
    <source>
        <strain evidence="3">CGMCC 1.16326</strain>
    </source>
</reference>
<dbReference type="Proteomes" id="UP001596104">
    <property type="component" value="Unassembled WGS sequence"/>
</dbReference>
<dbReference type="Gene3D" id="3.40.220.10">
    <property type="entry name" value="Leucine Aminopeptidase, subunit E, domain 1"/>
    <property type="match status" value="1"/>
</dbReference>
<evidence type="ECO:0000313" key="3">
    <source>
        <dbReference type="Proteomes" id="UP001596104"/>
    </source>
</evidence>
<proteinExistence type="predicted"/>
<dbReference type="PANTHER" id="PTHR11106">
    <property type="entry name" value="GANGLIOSIDE INDUCED DIFFERENTIATION ASSOCIATED PROTEIN 2-RELATED"/>
    <property type="match status" value="1"/>
</dbReference>
<sequence length="178" mass="18503">MTIAGRLRAIRADITTLPVDAIVNAANNSLLGGGGVDGAIHRAAGPELLHECRRLGGCQTGDAKLTQGYRLPARFVIHAVGPVWQGGGQSEAELLASCYRRSLAVAAAAWVRTIAFPSISTGVYGYPVAPAAKIAVATVAAALKAKPDFDAVTFCCFSPEDLAIYRRELAEAGSPQAQ</sequence>
<dbReference type="RefSeq" id="WP_377011684.1">
    <property type="nucleotide sequence ID" value="NZ_JBHSLV010000055.1"/>
</dbReference>
<dbReference type="GO" id="GO:0061463">
    <property type="term" value="F:O-acetyl-ADP-ribose deacetylase activity"/>
    <property type="evidence" value="ECO:0007669"/>
    <property type="project" value="UniProtKB-EC"/>
</dbReference>
<accession>A0ABW0HEY2</accession>
<feature type="domain" description="Macro" evidence="1">
    <location>
        <begin position="1"/>
        <end position="173"/>
    </location>
</feature>
<dbReference type="NCBIfam" id="NF001664">
    <property type="entry name" value="PRK00431.1-6"/>
    <property type="match status" value="1"/>
</dbReference>
<organism evidence="2 3">
    <name type="scientific">Bosea vestrisii</name>
    <dbReference type="NCBI Taxonomy" id="151416"/>
    <lineage>
        <taxon>Bacteria</taxon>
        <taxon>Pseudomonadati</taxon>
        <taxon>Pseudomonadota</taxon>
        <taxon>Alphaproteobacteria</taxon>
        <taxon>Hyphomicrobiales</taxon>
        <taxon>Boseaceae</taxon>
        <taxon>Bosea</taxon>
    </lineage>
</organism>
<comment type="caution">
    <text evidence="2">The sequence shown here is derived from an EMBL/GenBank/DDBJ whole genome shotgun (WGS) entry which is preliminary data.</text>
</comment>
<name>A0ABW0HEY2_9HYPH</name>
<keyword evidence="3" id="KW-1185">Reference proteome</keyword>
<dbReference type="Pfam" id="PF01661">
    <property type="entry name" value="Macro"/>
    <property type="match status" value="1"/>
</dbReference>
<evidence type="ECO:0000313" key="2">
    <source>
        <dbReference type="EMBL" id="MFC5395635.1"/>
    </source>
</evidence>
<dbReference type="PROSITE" id="PS51154">
    <property type="entry name" value="MACRO"/>
    <property type="match status" value="1"/>
</dbReference>
<evidence type="ECO:0000259" key="1">
    <source>
        <dbReference type="PROSITE" id="PS51154"/>
    </source>
</evidence>
<dbReference type="InterPro" id="IPR002589">
    <property type="entry name" value="Macro_dom"/>
</dbReference>
<dbReference type="SUPFAM" id="SSF52949">
    <property type="entry name" value="Macro domain-like"/>
    <property type="match status" value="1"/>
</dbReference>